<dbReference type="RefSeq" id="WP_188915375.1">
    <property type="nucleotide sequence ID" value="NZ_BMMF01000015.1"/>
</dbReference>
<keyword evidence="1" id="KW-0175">Coiled coil</keyword>
<dbReference type="Pfam" id="PF01076">
    <property type="entry name" value="Mob_Pre"/>
    <property type="match status" value="1"/>
</dbReference>
<comment type="caution">
    <text evidence="2">The sequence shown here is derived from an EMBL/GenBank/DDBJ whole genome shotgun (WGS) entry which is preliminary data.</text>
</comment>
<organism evidence="2 3">
    <name type="scientific">Salinarimonas ramus</name>
    <dbReference type="NCBI Taxonomy" id="690164"/>
    <lineage>
        <taxon>Bacteria</taxon>
        <taxon>Pseudomonadati</taxon>
        <taxon>Pseudomonadota</taxon>
        <taxon>Alphaproteobacteria</taxon>
        <taxon>Hyphomicrobiales</taxon>
        <taxon>Salinarimonadaceae</taxon>
        <taxon>Salinarimonas</taxon>
    </lineage>
</organism>
<gene>
    <name evidence="2" type="ORF">GCM10011322_43500</name>
</gene>
<evidence type="ECO:0000256" key="1">
    <source>
        <dbReference type="SAM" id="Coils"/>
    </source>
</evidence>
<dbReference type="AlphaFoldDB" id="A0A917QI63"/>
<dbReference type="GO" id="GO:0003677">
    <property type="term" value="F:DNA binding"/>
    <property type="evidence" value="ECO:0007669"/>
    <property type="project" value="InterPro"/>
</dbReference>
<dbReference type="Proteomes" id="UP000600449">
    <property type="component" value="Unassembled WGS sequence"/>
</dbReference>
<sequence>MVIVFTVERASASDLIAHDRHERLRVAETSVIDPKRTPDNRVLRGPTSPKEAVEKYVSRIRPPSRRQEEPYARIVLSASEVYFRPNPRAKRGTWNAERLAAWSTASQSWLESTFGDDLVHLALHLDETTPHMHAFIVPTYEKRARVPGRPMASRGETDDEFEQRRAAALEALPERAISYSSNLIFKRRDSYNELRRSYAEALAHLGLGYGRDAATVLKEGGLPATPTGAKQYLAKTVVSVEEERSRLKGVARAVETKRMKLLKMVLDLKNVVKRRVEHGLAAEREVLSRREAELDRAEKKAAIRDLELRTRAIDLDQRDRTQRAASIKLQAAADRIRNVLSAVSAVLELDTSADELFAALDAVEQAAEEIERGLGGGAKPKLRR</sequence>
<evidence type="ECO:0008006" key="4">
    <source>
        <dbReference type="Google" id="ProtNLM"/>
    </source>
</evidence>
<feature type="coiled-coil region" evidence="1">
    <location>
        <begin position="280"/>
        <end position="309"/>
    </location>
</feature>
<dbReference type="EMBL" id="BMMF01000015">
    <property type="protein sequence ID" value="GGK51763.1"/>
    <property type="molecule type" value="Genomic_DNA"/>
</dbReference>
<dbReference type="GO" id="GO:0006310">
    <property type="term" value="P:DNA recombination"/>
    <property type="evidence" value="ECO:0007669"/>
    <property type="project" value="InterPro"/>
</dbReference>
<dbReference type="Gene3D" id="3.30.930.30">
    <property type="match status" value="1"/>
</dbReference>
<dbReference type="CDD" id="cd17242">
    <property type="entry name" value="MobM_relaxase"/>
    <property type="match status" value="1"/>
</dbReference>
<evidence type="ECO:0000313" key="3">
    <source>
        <dbReference type="Proteomes" id="UP000600449"/>
    </source>
</evidence>
<keyword evidence="3" id="KW-1185">Reference proteome</keyword>
<accession>A0A917QI63</accession>
<dbReference type="InterPro" id="IPR001668">
    <property type="entry name" value="Mob_Pre"/>
</dbReference>
<evidence type="ECO:0000313" key="2">
    <source>
        <dbReference type="EMBL" id="GGK51763.1"/>
    </source>
</evidence>
<protein>
    <recommendedName>
        <fullName evidence="4">Plasmid recombination enzyme</fullName>
    </recommendedName>
</protein>
<name>A0A917QI63_9HYPH</name>
<reference evidence="2 3" key="1">
    <citation type="journal article" date="2014" name="Int. J. Syst. Evol. Microbiol.">
        <title>Complete genome sequence of Corynebacterium casei LMG S-19264T (=DSM 44701T), isolated from a smear-ripened cheese.</title>
        <authorList>
            <consortium name="US DOE Joint Genome Institute (JGI-PGF)"/>
            <person name="Walter F."/>
            <person name="Albersmeier A."/>
            <person name="Kalinowski J."/>
            <person name="Ruckert C."/>
        </authorList>
    </citation>
    <scope>NUCLEOTIDE SEQUENCE [LARGE SCALE GENOMIC DNA]</scope>
    <source>
        <strain evidence="2 3">CGMCC 1.9161</strain>
    </source>
</reference>
<proteinExistence type="predicted"/>